<feature type="compositionally biased region" description="Polar residues" evidence="1">
    <location>
        <begin position="15"/>
        <end position="32"/>
    </location>
</feature>
<organism evidence="2 3">
    <name type="scientific">Kingdonia uniflora</name>
    <dbReference type="NCBI Taxonomy" id="39325"/>
    <lineage>
        <taxon>Eukaryota</taxon>
        <taxon>Viridiplantae</taxon>
        <taxon>Streptophyta</taxon>
        <taxon>Embryophyta</taxon>
        <taxon>Tracheophyta</taxon>
        <taxon>Spermatophyta</taxon>
        <taxon>Magnoliopsida</taxon>
        <taxon>Ranunculales</taxon>
        <taxon>Circaeasteraceae</taxon>
        <taxon>Kingdonia</taxon>
    </lineage>
</organism>
<proteinExistence type="predicted"/>
<reference evidence="2 3" key="1">
    <citation type="journal article" date="2020" name="IScience">
        <title>Genome Sequencing of the Endangered Kingdonia uniflora (Circaeasteraceae, Ranunculales) Reveals Potential Mechanisms of Evolutionary Specialization.</title>
        <authorList>
            <person name="Sun Y."/>
            <person name="Deng T."/>
            <person name="Zhang A."/>
            <person name="Moore M.J."/>
            <person name="Landis J.B."/>
            <person name="Lin N."/>
            <person name="Zhang H."/>
            <person name="Zhang X."/>
            <person name="Huang J."/>
            <person name="Zhang X."/>
            <person name="Sun H."/>
            <person name="Wang H."/>
        </authorList>
    </citation>
    <scope>NUCLEOTIDE SEQUENCE [LARGE SCALE GENOMIC DNA]</scope>
    <source>
        <strain evidence="2">TB1705</strain>
        <tissue evidence="2">Leaf</tissue>
    </source>
</reference>
<evidence type="ECO:0000313" key="3">
    <source>
        <dbReference type="Proteomes" id="UP000541444"/>
    </source>
</evidence>
<name>A0A7J7MTP7_9MAGN</name>
<dbReference type="EMBL" id="JACGCM010001235">
    <property type="protein sequence ID" value="KAF6158243.1"/>
    <property type="molecule type" value="Genomic_DNA"/>
</dbReference>
<gene>
    <name evidence="2" type="ORF">GIB67_028667</name>
</gene>
<evidence type="ECO:0000256" key="1">
    <source>
        <dbReference type="SAM" id="MobiDB-lite"/>
    </source>
</evidence>
<sequence length="442" mass="49235">MTGVNEGKRQVSGEEAQTNLSKTPGTDSSAQPNPIKPSKITLKYPKKRMLKALPASGTTRNGEVTKYKRRRVKPSRESGEKVTEGRSATVDDFKEVKERARLAVLQGGEDTSKMVAHLVKGIWLGIEDEKSDLKKANVKLEKELARSRTDALKLGRHLMLKGYYEEEEDAIKADTYVEEEYEEEAEAVGIVDDLHGVSRQTVLNNKGITSSSQKAVRKMSLRINDLESGLARERETSKALLSAQRELQGHVKKGNTNLRECQHKLDVVLIREKVLEGEIKAKELLVKRKEELLEDMPAREELNAEIRRLRSQVVDLEAMNLTELTKLESCLKRMGARFVTMVIPDASRSDLLKAIVAYFIKEVKKLESERDTLFKTLSDKGCICGAKIDRGNCLGIMETQLGSQTAKLIDLGRAVVTRELKVGPLDIGGSTADSPLAEKKPL</sequence>
<accession>A0A7J7MTP7</accession>
<dbReference type="Proteomes" id="UP000541444">
    <property type="component" value="Unassembled WGS sequence"/>
</dbReference>
<keyword evidence="3" id="KW-1185">Reference proteome</keyword>
<dbReference type="AlphaFoldDB" id="A0A7J7MTP7"/>
<feature type="region of interest" description="Disordered" evidence="1">
    <location>
        <begin position="1"/>
        <end position="87"/>
    </location>
</feature>
<protein>
    <submittedName>
        <fullName evidence="2">Uncharacterized protein</fullName>
    </submittedName>
</protein>
<feature type="compositionally biased region" description="Basic and acidic residues" evidence="1">
    <location>
        <begin position="74"/>
        <end position="87"/>
    </location>
</feature>
<evidence type="ECO:0000313" key="2">
    <source>
        <dbReference type="EMBL" id="KAF6158243.1"/>
    </source>
</evidence>
<comment type="caution">
    <text evidence="2">The sequence shown here is derived from an EMBL/GenBank/DDBJ whole genome shotgun (WGS) entry which is preliminary data.</text>
</comment>
<feature type="compositionally biased region" description="Basic and acidic residues" evidence="1">
    <location>
        <begin position="1"/>
        <end position="12"/>
    </location>
</feature>